<comment type="similarity">
    <text evidence="1">Belongs to the EamA transporter family.</text>
</comment>
<dbReference type="InterPro" id="IPR037185">
    <property type="entry name" value="EmrE-like"/>
</dbReference>
<feature type="transmembrane region" description="Helical" evidence="2">
    <location>
        <begin position="36"/>
        <end position="54"/>
    </location>
</feature>
<evidence type="ECO:0000259" key="3">
    <source>
        <dbReference type="Pfam" id="PF00892"/>
    </source>
</evidence>
<feature type="transmembrane region" description="Helical" evidence="2">
    <location>
        <begin position="96"/>
        <end position="115"/>
    </location>
</feature>
<sequence>MPQERKSYWNYIAGLLLFGSNGIVASGIALDSYKIVYLRCIIGITVLLLLFLLTRQKRNVKGYERDLCFLAISGAAMGGNWLFLYEAYQQIGVRTASLLCYCGPVIVMALAPILFHEKLTLHKCLGFLVVLVGVFLINGQAAQEGKTLWGLFCGGMSAVMYAVLVIANKKVTHIVGMENVLYQLLFSTVTVAIFLLFREGLFFSIPADAWRFVLLLGVVNTGLGCYLYFSSIGRLSVQSVAVLGYLEPFSAVVLSAVLLREGMSLLRLLGVGCILGGAMLAEMSGKKTRSSFSE</sequence>
<evidence type="ECO:0000313" key="5">
    <source>
        <dbReference type="Proteomes" id="UP000287361"/>
    </source>
</evidence>
<keyword evidence="5" id="KW-1185">Reference proteome</keyword>
<feature type="transmembrane region" description="Helical" evidence="2">
    <location>
        <begin position="179"/>
        <end position="197"/>
    </location>
</feature>
<organism evidence="4 5">
    <name type="scientific">Anaerotignum faecicola</name>
    <dbReference type="NCBI Taxonomy" id="2358141"/>
    <lineage>
        <taxon>Bacteria</taxon>
        <taxon>Bacillati</taxon>
        <taxon>Bacillota</taxon>
        <taxon>Clostridia</taxon>
        <taxon>Lachnospirales</taxon>
        <taxon>Anaerotignaceae</taxon>
        <taxon>Anaerotignum</taxon>
    </lineage>
</organism>
<dbReference type="SUPFAM" id="SSF103481">
    <property type="entry name" value="Multidrug resistance efflux transporter EmrE"/>
    <property type="match status" value="2"/>
</dbReference>
<feature type="transmembrane region" description="Helical" evidence="2">
    <location>
        <begin position="209"/>
        <end position="229"/>
    </location>
</feature>
<dbReference type="AlphaFoldDB" id="A0A401LFP6"/>
<accession>A0A401LFP6</accession>
<feature type="domain" description="EamA" evidence="3">
    <location>
        <begin position="12"/>
        <end position="138"/>
    </location>
</feature>
<gene>
    <name evidence="4" type="ORF">KGMB03357_19560</name>
</gene>
<dbReference type="Pfam" id="PF00892">
    <property type="entry name" value="EamA"/>
    <property type="match status" value="2"/>
</dbReference>
<feature type="domain" description="EamA" evidence="3">
    <location>
        <begin position="149"/>
        <end position="280"/>
    </location>
</feature>
<feature type="transmembrane region" description="Helical" evidence="2">
    <location>
        <begin position="241"/>
        <end position="259"/>
    </location>
</feature>
<keyword evidence="2" id="KW-0812">Transmembrane</keyword>
<reference evidence="4 5" key="1">
    <citation type="submission" date="2018-10" db="EMBL/GenBank/DDBJ databases">
        <title>Draft Genome Sequence of Anaerotignum sp. KCTC 15736.</title>
        <authorList>
            <person name="Choi S.H."/>
            <person name="Kim J.S."/>
            <person name="Kang S.W."/>
            <person name="Lee J.S."/>
            <person name="Park S.H."/>
        </authorList>
    </citation>
    <scope>NUCLEOTIDE SEQUENCE [LARGE SCALE GENOMIC DNA]</scope>
    <source>
        <strain evidence="4 5">KCTC 15736</strain>
    </source>
</reference>
<dbReference type="EMBL" id="BHVZ01000014">
    <property type="protein sequence ID" value="GCB30295.1"/>
    <property type="molecule type" value="Genomic_DNA"/>
</dbReference>
<dbReference type="OrthoDB" id="9814238at2"/>
<feature type="transmembrane region" description="Helical" evidence="2">
    <location>
        <begin position="124"/>
        <end position="142"/>
    </location>
</feature>
<feature type="transmembrane region" description="Helical" evidence="2">
    <location>
        <begin position="12"/>
        <end position="30"/>
    </location>
</feature>
<name>A0A401LFP6_9FIRM</name>
<proteinExistence type="inferred from homology"/>
<feature type="transmembrane region" description="Helical" evidence="2">
    <location>
        <begin position="66"/>
        <end position="84"/>
    </location>
</feature>
<feature type="transmembrane region" description="Helical" evidence="2">
    <location>
        <begin position="148"/>
        <end position="167"/>
    </location>
</feature>
<dbReference type="GO" id="GO:0016020">
    <property type="term" value="C:membrane"/>
    <property type="evidence" value="ECO:0007669"/>
    <property type="project" value="InterPro"/>
</dbReference>
<keyword evidence="2" id="KW-0472">Membrane</keyword>
<protein>
    <submittedName>
        <fullName evidence="4">EamA family transporter</fullName>
    </submittedName>
</protein>
<evidence type="ECO:0000313" key="4">
    <source>
        <dbReference type="EMBL" id="GCB30295.1"/>
    </source>
</evidence>
<evidence type="ECO:0000256" key="1">
    <source>
        <dbReference type="ARBA" id="ARBA00007362"/>
    </source>
</evidence>
<dbReference type="PANTHER" id="PTHR22911">
    <property type="entry name" value="ACYL-MALONYL CONDENSING ENZYME-RELATED"/>
    <property type="match status" value="1"/>
</dbReference>
<dbReference type="PANTHER" id="PTHR22911:SF102">
    <property type="entry name" value="MEMBRANE PROTEIN"/>
    <property type="match status" value="1"/>
</dbReference>
<feature type="transmembrane region" description="Helical" evidence="2">
    <location>
        <begin position="265"/>
        <end position="281"/>
    </location>
</feature>
<keyword evidence="2" id="KW-1133">Transmembrane helix</keyword>
<comment type="caution">
    <text evidence="4">The sequence shown here is derived from an EMBL/GenBank/DDBJ whole genome shotgun (WGS) entry which is preliminary data.</text>
</comment>
<dbReference type="Proteomes" id="UP000287361">
    <property type="component" value="Unassembled WGS sequence"/>
</dbReference>
<dbReference type="Gene3D" id="1.10.3730.20">
    <property type="match status" value="1"/>
</dbReference>
<evidence type="ECO:0000256" key="2">
    <source>
        <dbReference type="SAM" id="Phobius"/>
    </source>
</evidence>
<dbReference type="InterPro" id="IPR000620">
    <property type="entry name" value="EamA_dom"/>
</dbReference>